<sequence>MSQEFTKGHAPEVTSEQVVETVTSFWDRFGRVVIGVVIAVVAVGAIAFYTVQNTEKQNVAAAEKLAEANAMFWNGDYDRSKTLAEEVVKQYGSTANGNDARRVAGDAAYWKGQWKDAITQYKAYLSKQSTGIVSQAVRRSLAYAYESDKQHAEAVKLYDQLVGVFERESSAEMLAASARCLEATNNKAEAAKRLQRLVDEFGDTSYANRARVKLAELTAPAN</sequence>
<dbReference type="InterPro" id="IPR011990">
    <property type="entry name" value="TPR-like_helical_dom_sf"/>
</dbReference>
<dbReference type="Pfam" id="PF09976">
    <property type="entry name" value="TPR_21"/>
    <property type="match status" value="1"/>
</dbReference>
<dbReference type="InterPro" id="IPR019734">
    <property type="entry name" value="TPR_rpt"/>
</dbReference>
<proteinExistence type="predicted"/>
<feature type="transmembrane region" description="Helical" evidence="1">
    <location>
        <begin position="32"/>
        <end position="51"/>
    </location>
</feature>
<evidence type="ECO:0000313" key="3">
    <source>
        <dbReference type="EMBL" id="MBI5170399.1"/>
    </source>
</evidence>
<accession>A0A933WBJ7</accession>
<evidence type="ECO:0000259" key="2">
    <source>
        <dbReference type="Pfam" id="PF09976"/>
    </source>
</evidence>
<dbReference type="InterPro" id="IPR018704">
    <property type="entry name" value="SecYEG/CpoB_TPR"/>
</dbReference>
<evidence type="ECO:0000313" key="4">
    <source>
        <dbReference type="Proteomes" id="UP000696931"/>
    </source>
</evidence>
<gene>
    <name evidence="3" type="ORF">HZA61_12995</name>
</gene>
<evidence type="ECO:0000256" key="1">
    <source>
        <dbReference type="SAM" id="Phobius"/>
    </source>
</evidence>
<keyword evidence="1" id="KW-0472">Membrane</keyword>
<keyword evidence="1" id="KW-0812">Transmembrane</keyword>
<dbReference type="Pfam" id="PF13174">
    <property type="entry name" value="TPR_6"/>
    <property type="match status" value="1"/>
</dbReference>
<dbReference type="AlphaFoldDB" id="A0A933WBJ7"/>
<reference evidence="3" key="1">
    <citation type="submission" date="2020-07" db="EMBL/GenBank/DDBJ databases">
        <title>Huge and variable diversity of episymbiotic CPR bacteria and DPANN archaea in groundwater ecosystems.</title>
        <authorList>
            <person name="He C.Y."/>
            <person name="Keren R."/>
            <person name="Whittaker M."/>
            <person name="Farag I.F."/>
            <person name="Doudna J."/>
            <person name="Cate J.H.D."/>
            <person name="Banfield J.F."/>
        </authorList>
    </citation>
    <scope>NUCLEOTIDE SEQUENCE</scope>
    <source>
        <strain evidence="3">NC_groundwater_1813_Pr3_B-0.1um_71_17</strain>
    </source>
</reference>
<feature type="domain" description="Ancillary SecYEG translocon subunit/Cell division coordinator CpoB TPR" evidence="2">
    <location>
        <begin position="24"/>
        <end position="158"/>
    </location>
</feature>
<protein>
    <submittedName>
        <fullName evidence="3">Tetratricopeptide repeat protein</fullName>
    </submittedName>
</protein>
<organism evidence="3 4">
    <name type="scientific">Eiseniibacteriota bacterium</name>
    <dbReference type="NCBI Taxonomy" id="2212470"/>
    <lineage>
        <taxon>Bacteria</taxon>
        <taxon>Candidatus Eiseniibacteriota</taxon>
    </lineage>
</organism>
<name>A0A933WBJ7_UNCEI</name>
<comment type="caution">
    <text evidence="3">The sequence shown here is derived from an EMBL/GenBank/DDBJ whole genome shotgun (WGS) entry which is preliminary data.</text>
</comment>
<dbReference type="Gene3D" id="1.25.40.10">
    <property type="entry name" value="Tetratricopeptide repeat domain"/>
    <property type="match status" value="1"/>
</dbReference>
<dbReference type="EMBL" id="JACRIW010000091">
    <property type="protein sequence ID" value="MBI5170399.1"/>
    <property type="molecule type" value="Genomic_DNA"/>
</dbReference>
<dbReference type="SUPFAM" id="SSF48452">
    <property type="entry name" value="TPR-like"/>
    <property type="match status" value="1"/>
</dbReference>
<keyword evidence="1" id="KW-1133">Transmembrane helix</keyword>
<dbReference type="Proteomes" id="UP000696931">
    <property type="component" value="Unassembled WGS sequence"/>
</dbReference>